<accession>A0A8J6E627</accession>
<gene>
    <name evidence="1" type="ORF">GDO78_017308</name>
</gene>
<name>A0A8J6E627_ELECQ</name>
<reference evidence="1" key="1">
    <citation type="thesis" date="2020" institute="ProQuest LLC" country="789 East Eisenhower Parkway, Ann Arbor, MI, USA">
        <title>Comparative Genomics and Chromosome Evolution.</title>
        <authorList>
            <person name="Mudd A.B."/>
        </authorList>
    </citation>
    <scope>NUCLEOTIDE SEQUENCE</scope>
    <source>
        <strain evidence="1">HN-11 Male</strain>
        <tissue evidence="1">Kidney and liver</tissue>
    </source>
</reference>
<evidence type="ECO:0000313" key="2">
    <source>
        <dbReference type="Proteomes" id="UP000770717"/>
    </source>
</evidence>
<dbReference type="Proteomes" id="UP000770717">
    <property type="component" value="Unassembled WGS sequence"/>
</dbReference>
<dbReference type="EMBL" id="WNTK01024112">
    <property type="protein sequence ID" value="KAG9461307.1"/>
    <property type="molecule type" value="Genomic_DNA"/>
</dbReference>
<dbReference type="AlphaFoldDB" id="A0A8J6E627"/>
<sequence length="69" mass="7929">QDIYEFPKHGNLCWIMSLKERGWTIFVEVLSMVAFGNKSAGTSRHTFHSVSLGRNDLPFLMQGCEKRLL</sequence>
<keyword evidence="2" id="KW-1185">Reference proteome</keyword>
<evidence type="ECO:0000313" key="1">
    <source>
        <dbReference type="EMBL" id="KAG9461307.1"/>
    </source>
</evidence>
<feature type="non-terminal residue" evidence="1">
    <location>
        <position position="69"/>
    </location>
</feature>
<organism evidence="1 2">
    <name type="scientific">Eleutherodactylus coqui</name>
    <name type="common">Puerto Rican coqui</name>
    <dbReference type="NCBI Taxonomy" id="57060"/>
    <lineage>
        <taxon>Eukaryota</taxon>
        <taxon>Metazoa</taxon>
        <taxon>Chordata</taxon>
        <taxon>Craniata</taxon>
        <taxon>Vertebrata</taxon>
        <taxon>Euteleostomi</taxon>
        <taxon>Amphibia</taxon>
        <taxon>Batrachia</taxon>
        <taxon>Anura</taxon>
        <taxon>Neobatrachia</taxon>
        <taxon>Hyloidea</taxon>
        <taxon>Eleutherodactylidae</taxon>
        <taxon>Eleutherodactylinae</taxon>
        <taxon>Eleutherodactylus</taxon>
        <taxon>Eleutherodactylus</taxon>
    </lineage>
</organism>
<proteinExistence type="predicted"/>
<comment type="caution">
    <text evidence="1">The sequence shown here is derived from an EMBL/GenBank/DDBJ whole genome shotgun (WGS) entry which is preliminary data.</text>
</comment>
<protein>
    <submittedName>
        <fullName evidence="1">Uncharacterized protein</fullName>
    </submittedName>
</protein>